<dbReference type="AlphaFoldDB" id="A0A8H8PD22"/>
<accession>A0A8H8PD22</accession>
<evidence type="ECO:0000313" key="3">
    <source>
        <dbReference type="Proteomes" id="UP000650533"/>
    </source>
</evidence>
<organism evidence="2 3">
    <name type="scientific">Rhizoctonia solani</name>
    <dbReference type="NCBI Taxonomy" id="456999"/>
    <lineage>
        <taxon>Eukaryota</taxon>
        <taxon>Fungi</taxon>
        <taxon>Dikarya</taxon>
        <taxon>Basidiomycota</taxon>
        <taxon>Agaricomycotina</taxon>
        <taxon>Agaricomycetes</taxon>
        <taxon>Cantharellales</taxon>
        <taxon>Ceratobasidiaceae</taxon>
        <taxon>Rhizoctonia</taxon>
    </lineage>
</organism>
<dbReference type="Proteomes" id="UP000650533">
    <property type="component" value="Chromosome 16"/>
</dbReference>
<dbReference type="GeneID" id="67024633"/>
<dbReference type="RefSeq" id="XP_043187993.1">
    <property type="nucleotide sequence ID" value="XM_043322170.1"/>
</dbReference>
<reference evidence="2" key="1">
    <citation type="submission" date="2020-05" db="EMBL/GenBank/DDBJ databases">
        <title>Evolutionary and genomic comparisons of hybrid uninucleate and nonhybrid Rhizoctonia fungi.</title>
        <authorList>
            <person name="Li C."/>
            <person name="Chen X."/>
        </authorList>
    </citation>
    <scope>NUCLEOTIDE SEQUENCE</scope>
    <source>
        <strain evidence="2">AG-1 IA</strain>
    </source>
</reference>
<protein>
    <recommendedName>
        <fullName evidence="4">Fungal N-terminal domain-containing protein</fullName>
    </recommendedName>
</protein>
<evidence type="ECO:0000256" key="1">
    <source>
        <dbReference type="SAM" id="MobiDB-lite"/>
    </source>
</evidence>
<dbReference type="EMBL" id="CP059673">
    <property type="protein sequence ID" value="QRW27756.1"/>
    <property type="molecule type" value="Genomic_DNA"/>
</dbReference>
<evidence type="ECO:0000313" key="2">
    <source>
        <dbReference type="EMBL" id="QRW27756.1"/>
    </source>
</evidence>
<dbReference type="KEGG" id="rsx:RhiXN_02351"/>
<gene>
    <name evidence="2" type="ORF">RhiXN_02351</name>
</gene>
<evidence type="ECO:0008006" key="4">
    <source>
        <dbReference type="Google" id="ProtNLM"/>
    </source>
</evidence>
<feature type="region of interest" description="Disordered" evidence="1">
    <location>
        <begin position="76"/>
        <end position="98"/>
    </location>
</feature>
<sequence>MSSNQSDYNQQIFGTVTNAISIGALFLQLSNYVNAKSTPDPAKELSKRGGVLTAQELKDFEGRCTRLEVKLQKEEERIGSASQTKSEKSESINNLRRIHGTIRSNKKDLLSSSTKARGMRSVSSIQVNEVVESTTTNTSSGISSVSQRVREMYSFQARTTSILPTHIDPSTQPIGGSSRPISSANVENGYYFSYNQEDGTERRVHSEDLKRDPSIAPELVDVIIRTSEALRQGAPMTLGLPPSDTTAATKNQSIPVYKLKLDLISE</sequence>
<proteinExistence type="predicted"/>
<name>A0A8H8PD22_9AGAM</name>